<dbReference type="CDD" id="cd03216">
    <property type="entry name" value="ABC_Carb_Monos_I"/>
    <property type="match status" value="1"/>
</dbReference>
<comment type="caution">
    <text evidence="11">The sequence shown here is derived from an EMBL/GenBank/DDBJ whole genome shotgun (WGS) entry which is preliminary data.</text>
</comment>
<dbReference type="SUPFAM" id="SSF52540">
    <property type="entry name" value="P-loop containing nucleoside triphosphate hydrolases"/>
    <property type="match status" value="2"/>
</dbReference>
<dbReference type="InterPro" id="IPR003593">
    <property type="entry name" value="AAA+_ATPase"/>
</dbReference>
<evidence type="ECO:0000256" key="4">
    <source>
        <dbReference type="ARBA" id="ARBA00022597"/>
    </source>
</evidence>
<evidence type="ECO:0000256" key="7">
    <source>
        <dbReference type="ARBA" id="ARBA00022840"/>
    </source>
</evidence>
<evidence type="ECO:0000256" key="9">
    <source>
        <dbReference type="ARBA" id="ARBA00023136"/>
    </source>
</evidence>
<evidence type="ECO:0000256" key="3">
    <source>
        <dbReference type="ARBA" id="ARBA00022475"/>
    </source>
</evidence>
<dbReference type="FunFam" id="3.40.50.300:FF:000127">
    <property type="entry name" value="Ribose import ATP-binding protein RbsA"/>
    <property type="match status" value="1"/>
</dbReference>
<dbReference type="InterPro" id="IPR017871">
    <property type="entry name" value="ABC_transporter-like_CS"/>
</dbReference>
<dbReference type="PANTHER" id="PTHR43790:SF3">
    <property type="entry name" value="D-ALLOSE IMPORT ATP-BINDING PROTEIN ALSA-RELATED"/>
    <property type="match status" value="1"/>
</dbReference>
<gene>
    <name evidence="11" type="ORF">DOZ80_10375</name>
</gene>
<name>A0A327N7P5_PSEFL</name>
<keyword evidence="7 11" id="KW-0067">ATP-binding</keyword>
<keyword evidence="3" id="KW-1003">Cell membrane</keyword>
<protein>
    <submittedName>
        <fullName evidence="11">Sugar ABC transporter ATP-binding protein</fullName>
    </submittedName>
</protein>
<comment type="subcellular location">
    <subcellularLocation>
        <location evidence="1">Cell membrane</location>
        <topology evidence="1">Peripheral membrane protein</topology>
    </subcellularLocation>
</comment>
<evidence type="ECO:0000256" key="2">
    <source>
        <dbReference type="ARBA" id="ARBA00022448"/>
    </source>
</evidence>
<dbReference type="CDD" id="cd03215">
    <property type="entry name" value="ABC_Carb_Monos_II"/>
    <property type="match status" value="1"/>
</dbReference>
<evidence type="ECO:0000256" key="6">
    <source>
        <dbReference type="ARBA" id="ARBA00022741"/>
    </source>
</evidence>
<keyword evidence="9" id="KW-0472">Membrane</keyword>
<evidence type="ECO:0000256" key="8">
    <source>
        <dbReference type="ARBA" id="ARBA00022967"/>
    </source>
</evidence>
<keyword evidence="8" id="KW-1278">Translocase</keyword>
<dbReference type="SMART" id="SM00382">
    <property type="entry name" value="AAA"/>
    <property type="match status" value="2"/>
</dbReference>
<dbReference type="Gene3D" id="3.40.50.300">
    <property type="entry name" value="P-loop containing nucleotide triphosphate hydrolases"/>
    <property type="match status" value="2"/>
</dbReference>
<sequence length="517" mass="56417">MKLTLDRIEKRFPGVVALNGASFEILPGEIHAFLGENGAGKSTLIKIITGLYRPDGGELRVNDQAVRFTKPQDALKAGIGAVHQERNLIPRFSVGENILIERLPQKHGLVNYDEVHREAKRYLDLIDPTIDTSTEVRYLSVAQMQIVEIAKALSLEANLLILDEPTASISGHEAEALFKVLRRLRDEGKAIVFVSHKLEEVTALCDRVTVLRDGKVVVSGELMTNMDRGKIVEAMIGREEPSADMGNRHIATQPILSLQGVSTQLGHENANLTLNKGEILGLYGLVGAGRSELARALIGDVKITAGNIKLHGKTIKVPDVATALKKYRIGYVSEDRKGEGLILSHSIRSNIGIAIWRRISSRAGLFSLARERSHIDPLARKLEVKAPSWEQLVGNLSGGNQQKVALAKWLAAGVEILIIDEPTVGIDIGTKTAIHELISEVTKEGLSVILISSDMSEMITLADRILVMHQYKILGDIINSRQYDVVSRDIMGYIHVDDSGSLGTPARSTSIGCMAST</sequence>
<dbReference type="RefSeq" id="WP_111282416.1">
    <property type="nucleotide sequence ID" value="NZ_QLIN01000003.1"/>
</dbReference>
<evidence type="ECO:0000313" key="12">
    <source>
        <dbReference type="Proteomes" id="UP000249493"/>
    </source>
</evidence>
<dbReference type="Proteomes" id="UP000249493">
    <property type="component" value="Unassembled WGS sequence"/>
</dbReference>
<dbReference type="GO" id="GO:0005524">
    <property type="term" value="F:ATP binding"/>
    <property type="evidence" value="ECO:0007669"/>
    <property type="project" value="UniProtKB-KW"/>
</dbReference>
<dbReference type="PROSITE" id="PS00211">
    <property type="entry name" value="ABC_TRANSPORTER_1"/>
    <property type="match status" value="1"/>
</dbReference>
<dbReference type="GO" id="GO:0005886">
    <property type="term" value="C:plasma membrane"/>
    <property type="evidence" value="ECO:0007669"/>
    <property type="project" value="UniProtKB-SubCell"/>
</dbReference>
<dbReference type="EMBL" id="QLIN01000003">
    <property type="protein sequence ID" value="RAI70865.1"/>
    <property type="molecule type" value="Genomic_DNA"/>
</dbReference>
<dbReference type="InterPro" id="IPR003439">
    <property type="entry name" value="ABC_transporter-like_ATP-bd"/>
</dbReference>
<organism evidence="11 12">
    <name type="scientific">Pseudomonas fluorescens</name>
    <dbReference type="NCBI Taxonomy" id="294"/>
    <lineage>
        <taxon>Bacteria</taxon>
        <taxon>Pseudomonadati</taxon>
        <taxon>Pseudomonadota</taxon>
        <taxon>Gammaproteobacteria</taxon>
        <taxon>Pseudomonadales</taxon>
        <taxon>Pseudomonadaceae</taxon>
        <taxon>Pseudomonas</taxon>
    </lineage>
</organism>
<proteinExistence type="predicted"/>
<evidence type="ECO:0000256" key="5">
    <source>
        <dbReference type="ARBA" id="ARBA00022737"/>
    </source>
</evidence>
<feature type="domain" description="ABC transporter" evidence="10">
    <location>
        <begin position="3"/>
        <end position="238"/>
    </location>
</feature>
<evidence type="ECO:0000313" key="11">
    <source>
        <dbReference type="EMBL" id="RAI70865.1"/>
    </source>
</evidence>
<evidence type="ECO:0000259" key="10">
    <source>
        <dbReference type="PROSITE" id="PS50893"/>
    </source>
</evidence>
<dbReference type="PROSITE" id="PS50893">
    <property type="entry name" value="ABC_TRANSPORTER_2"/>
    <property type="match status" value="2"/>
</dbReference>
<accession>A0A327N7P5</accession>
<dbReference type="InterPro" id="IPR050107">
    <property type="entry name" value="ABC_carbohydrate_import_ATPase"/>
</dbReference>
<dbReference type="Pfam" id="PF00005">
    <property type="entry name" value="ABC_tran"/>
    <property type="match status" value="2"/>
</dbReference>
<feature type="domain" description="ABC transporter" evidence="10">
    <location>
        <begin position="250"/>
        <end position="495"/>
    </location>
</feature>
<keyword evidence="2" id="KW-0813">Transport</keyword>
<dbReference type="GO" id="GO:0016887">
    <property type="term" value="F:ATP hydrolysis activity"/>
    <property type="evidence" value="ECO:0007669"/>
    <property type="project" value="InterPro"/>
</dbReference>
<dbReference type="PANTHER" id="PTHR43790">
    <property type="entry name" value="CARBOHYDRATE TRANSPORT ATP-BINDING PROTEIN MG119-RELATED"/>
    <property type="match status" value="1"/>
</dbReference>
<keyword evidence="5" id="KW-0677">Repeat</keyword>
<reference evidence="11 12" key="1">
    <citation type="submission" date="2018-06" db="EMBL/GenBank/DDBJ databases">
        <authorList>
            <person name="Zhirakovskaya E."/>
        </authorList>
    </citation>
    <scope>NUCLEOTIDE SEQUENCE [LARGE SCALE GENOMIC DNA]</scope>
    <source>
        <strain evidence="11 12">LY3</strain>
    </source>
</reference>
<dbReference type="AlphaFoldDB" id="A0A327N7P5"/>
<dbReference type="InterPro" id="IPR027417">
    <property type="entry name" value="P-loop_NTPase"/>
</dbReference>
<keyword evidence="6" id="KW-0547">Nucleotide-binding</keyword>
<keyword evidence="4" id="KW-0762">Sugar transport</keyword>
<evidence type="ECO:0000256" key="1">
    <source>
        <dbReference type="ARBA" id="ARBA00004202"/>
    </source>
</evidence>